<dbReference type="EMBL" id="JANPWB010000016">
    <property type="protein sequence ID" value="KAJ1085403.1"/>
    <property type="molecule type" value="Genomic_DNA"/>
</dbReference>
<organism evidence="1 2">
    <name type="scientific">Pleurodeles waltl</name>
    <name type="common">Iberian ribbed newt</name>
    <dbReference type="NCBI Taxonomy" id="8319"/>
    <lineage>
        <taxon>Eukaryota</taxon>
        <taxon>Metazoa</taxon>
        <taxon>Chordata</taxon>
        <taxon>Craniata</taxon>
        <taxon>Vertebrata</taxon>
        <taxon>Euteleostomi</taxon>
        <taxon>Amphibia</taxon>
        <taxon>Batrachia</taxon>
        <taxon>Caudata</taxon>
        <taxon>Salamandroidea</taxon>
        <taxon>Salamandridae</taxon>
        <taxon>Pleurodelinae</taxon>
        <taxon>Pleurodeles</taxon>
    </lineage>
</organism>
<comment type="caution">
    <text evidence="1">The sequence shown here is derived from an EMBL/GenBank/DDBJ whole genome shotgun (WGS) entry which is preliminary data.</text>
</comment>
<evidence type="ECO:0000313" key="2">
    <source>
        <dbReference type="Proteomes" id="UP001066276"/>
    </source>
</evidence>
<dbReference type="AlphaFoldDB" id="A0AAV7L2T6"/>
<protein>
    <submittedName>
        <fullName evidence="1">Uncharacterized protein</fullName>
    </submittedName>
</protein>
<accession>A0AAV7L2T6</accession>
<proteinExistence type="predicted"/>
<evidence type="ECO:0000313" key="1">
    <source>
        <dbReference type="EMBL" id="KAJ1085403.1"/>
    </source>
</evidence>
<gene>
    <name evidence="1" type="ORF">NDU88_005535</name>
</gene>
<keyword evidence="2" id="KW-1185">Reference proteome</keyword>
<name>A0AAV7L2T6_PLEWA</name>
<reference evidence="1" key="1">
    <citation type="journal article" date="2022" name="bioRxiv">
        <title>Sequencing and chromosome-scale assembly of the giantPleurodeles waltlgenome.</title>
        <authorList>
            <person name="Brown T."/>
            <person name="Elewa A."/>
            <person name="Iarovenko S."/>
            <person name="Subramanian E."/>
            <person name="Araus A.J."/>
            <person name="Petzold A."/>
            <person name="Susuki M."/>
            <person name="Suzuki K.-i.T."/>
            <person name="Hayashi T."/>
            <person name="Toyoda A."/>
            <person name="Oliveira C."/>
            <person name="Osipova E."/>
            <person name="Leigh N.D."/>
            <person name="Simon A."/>
            <person name="Yun M.H."/>
        </authorList>
    </citation>
    <scope>NUCLEOTIDE SEQUENCE</scope>
    <source>
        <strain evidence="1">20211129_DDA</strain>
        <tissue evidence="1">Liver</tissue>
    </source>
</reference>
<sequence length="93" mass="10692">MRSLKGRDRSRRREFQGLKDECIVGCSRCRDIVRPEAMLRKQRSRNKGTLYIVGGYILLELSDSKAPHEYKTIKFEDGAIRRSEAARAADSAF</sequence>
<dbReference type="Proteomes" id="UP001066276">
    <property type="component" value="Chromosome 12"/>
</dbReference>